<dbReference type="PANTHER" id="PTHR24148:SF73">
    <property type="entry name" value="HET DOMAIN PROTEIN (AFU_ORTHOLOGUE AFUA_8G01020)"/>
    <property type="match status" value="1"/>
</dbReference>
<dbReference type="InterPro" id="IPR052895">
    <property type="entry name" value="HetReg/Transcr_Mod"/>
</dbReference>
<dbReference type="PANTHER" id="PTHR24148">
    <property type="entry name" value="ANKYRIN REPEAT DOMAIN-CONTAINING PROTEIN 39 HOMOLOG-RELATED"/>
    <property type="match status" value="1"/>
</dbReference>
<proteinExistence type="predicted"/>
<sequence>MATTTKLQFVDPSVAFSQIDPSNQMRLVLLYSSSQNSITCHLNVVPINDPPPYEALSYVWGNAEDLRVLTVDGHAFRVTQNLHAALEHLSLPDGAVRVLWVDAICINQGPEQDDLTERSQQVRLMGRIFSGATNVIAYLGEPYPYLFESLEFFTVAAGGQQSQIDQLIQNAACNVTQICHGLISLFNRAWWNRVWTVQEPLRGRKVTFQLGRLEVAAEMIRDAIYNIVTSNVRTPSAFAELEPTSGETLSTAFTKMAMLSLSYTGASLLNVLGAFRYRDSADPRDKIYSLMGLLPDTEHIVNIDYTIPPEQVFQNFTLAWISKYQNLKVLGHLHNPERRVHKKTPSFAVDWAYRPSIQSNGALHNRSLLQNEAFNACKGSKAAWHLESAGQVRATGFIFDSIRDIGAKHVFEFGSSWATRFKTLEEIVRIANERTENHQQTPEQALTTIRHTLCMDCKQEAGVYSRLCGKDDEHILDVWWEHTFKPSSPAHSNILAGEGGPIETTAWIASLERSFIFTESGHMGLGPDWCKPGDAVAIMAGGALPMVLRPLSRRDGDTLDGIPTFEVIGEAYIHGIMDGEAFDIKGRAECDFDDFCLI</sequence>
<keyword evidence="3" id="KW-1185">Reference proteome</keyword>
<dbReference type="AlphaFoldDB" id="A0AAD9SC28"/>
<protein>
    <recommendedName>
        <fullName evidence="1">Heterokaryon incompatibility domain-containing protein</fullName>
    </recommendedName>
</protein>
<dbReference type="EMBL" id="JAUJFL010000005">
    <property type="protein sequence ID" value="KAK2603325.1"/>
    <property type="molecule type" value="Genomic_DNA"/>
</dbReference>
<dbReference type="Pfam" id="PF26639">
    <property type="entry name" value="Het-6_barrel"/>
    <property type="match status" value="1"/>
</dbReference>
<evidence type="ECO:0000313" key="2">
    <source>
        <dbReference type="EMBL" id="KAK2603325.1"/>
    </source>
</evidence>
<dbReference type="Pfam" id="PF06985">
    <property type="entry name" value="HET"/>
    <property type="match status" value="1"/>
</dbReference>
<evidence type="ECO:0000313" key="3">
    <source>
        <dbReference type="Proteomes" id="UP001265746"/>
    </source>
</evidence>
<feature type="domain" description="Heterokaryon incompatibility" evidence="1">
    <location>
        <begin position="53"/>
        <end position="199"/>
    </location>
</feature>
<gene>
    <name evidence="2" type="ORF">N8I77_009790</name>
</gene>
<dbReference type="InterPro" id="IPR010730">
    <property type="entry name" value="HET"/>
</dbReference>
<dbReference type="Proteomes" id="UP001265746">
    <property type="component" value="Unassembled WGS sequence"/>
</dbReference>
<comment type="caution">
    <text evidence="2">The sequence shown here is derived from an EMBL/GenBank/DDBJ whole genome shotgun (WGS) entry which is preliminary data.</text>
</comment>
<organism evidence="2 3">
    <name type="scientific">Phomopsis amygdali</name>
    <name type="common">Fusicoccum amygdali</name>
    <dbReference type="NCBI Taxonomy" id="1214568"/>
    <lineage>
        <taxon>Eukaryota</taxon>
        <taxon>Fungi</taxon>
        <taxon>Dikarya</taxon>
        <taxon>Ascomycota</taxon>
        <taxon>Pezizomycotina</taxon>
        <taxon>Sordariomycetes</taxon>
        <taxon>Sordariomycetidae</taxon>
        <taxon>Diaporthales</taxon>
        <taxon>Diaporthaceae</taxon>
        <taxon>Diaporthe</taxon>
    </lineage>
</organism>
<name>A0AAD9SC28_PHOAM</name>
<evidence type="ECO:0000259" key="1">
    <source>
        <dbReference type="Pfam" id="PF06985"/>
    </source>
</evidence>
<accession>A0AAD9SC28</accession>
<reference evidence="2" key="1">
    <citation type="submission" date="2023-06" db="EMBL/GenBank/DDBJ databases">
        <authorList>
            <person name="Noh H."/>
        </authorList>
    </citation>
    <scope>NUCLEOTIDE SEQUENCE</scope>
    <source>
        <strain evidence="2">DUCC20226</strain>
    </source>
</reference>